<evidence type="ECO:0000256" key="4">
    <source>
        <dbReference type="ARBA" id="ARBA00023002"/>
    </source>
</evidence>
<dbReference type="InterPro" id="IPR013112">
    <property type="entry name" value="FAD-bd_8"/>
</dbReference>
<organism evidence="10">
    <name type="scientific">Selaginella moellendorffii</name>
    <name type="common">Spikemoss</name>
    <dbReference type="NCBI Taxonomy" id="88036"/>
    <lineage>
        <taxon>Eukaryota</taxon>
        <taxon>Viridiplantae</taxon>
        <taxon>Streptophyta</taxon>
        <taxon>Embryophyta</taxon>
        <taxon>Tracheophyta</taxon>
        <taxon>Lycopodiopsida</taxon>
        <taxon>Selaginellales</taxon>
        <taxon>Selaginellaceae</taxon>
        <taxon>Selaginella</taxon>
    </lineage>
</organism>
<accession>D8SKF0</accession>
<evidence type="ECO:0000313" key="10">
    <source>
        <dbReference type="Proteomes" id="UP000001514"/>
    </source>
</evidence>
<dbReference type="InterPro" id="IPR013121">
    <property type="entry name" value="Fe_red_NAD-bd_6"/>
</dbReference>
<keyword evidence="4" id="KW-0560">Oxidoreductase</keyword>
<dbReference type="FunCoup" id="D8SKF0">
    <property type="interactions" value="671"/>
</dbReference>
<evidence type="ECO:0000256" key="5">
    <source>
        <dbReference type="ARBA" id="ARBA00023136"/>
    </source>
</evidence>
<feature type="transmembrane region" description="Helical" evidence="6">
    <location>
        <begin position="35"/>
        <end position="56"/>
    </location>
</feature>
<reference evidence="9 10" key="1">
    <citation type="journal article" date="2011" name="Science">
        <title>The Selaginella genome identifies genetic changes associated with the evolution of vascular plants.</title>
        <authorList>
            <person name="Banks J.A."/>
            <person name="Nishiyama T."/>
            <person name="Hasebe M."/>
            <person name="Bowman J.L."/>
            <person name="Gribskov M."/>
            <person name="dePamphilis C."/>
            <person name="Albert V.A."/>
            <person name="Aono N."/>
            <person name="Aoyama T."/>
            <person name="Ambrose B.A."/>
            <person name="Ashton N.W."/>
            <person name="Axtell M.J."/>
            <person name="Barker E."/>
            <person name="Barker M.S."/>
            <person name="Bennetzen J.L."/>
            <person name="Bonawitz N.D."/>
            <person name="Chapple C."/>
            <person name="Cheng C."/>
            <person name="Correa L.G."/>
            <person name="Dacre M."/>
            <person name="DeBarry J."/>
            <person name="Dreyer I."/>
            <person name="Elias M."/>
            <person name="Engstrom E.M."/>
            <person name="Estelle M."/>
            <person name="Feng L."/>
            <person name="Finet C."/>
            <person name="Floyd S.K."/>
            <person name="Frommer W.B."/>
            <person name="Fujita T."/>
            <person name="Gramzow L."/>
            <person name="Gutensohn M."/>
            <person name="Harholt J."/>
            <person name="Hattori M."/>
            <person name="Heyl A."/>
            <person name="Hirai T."/>
            <person name="Hiwatashi Y."/>
            <person name="Ishikawa M."/>
            <person name="Iwata M."/>
            <person name="Karol K.G."/>
            <person name="Koehler B."/>
            <person name="Kolukisaoglu U."/>
            <person name="Kubo M."/>
            <person name="Kurata T."/>
            <person name="Lalonde S."/>
            <person name="Li K."/>
            <person name="Li Y."/>
            <person name="Litt A."/>
            <person name="Lyons E."/>
            <person name="Manning G."/>
            <person name="Maruyama T."/>
            <person name="Michael T.P."/>
            <person name="Mikami K."/>
            <person name="Miyazaki S."/>
            <person name="Morinaga S."/>
            <person name="Murata T."/>
            <person name="Mueller-Roeber B."/>
            <person name="Nelson D.R."/>
            <person name="Obara M."/>
            <person name="Oguri Y."/>
            <person name="Olmstead R.G."/>
            <person name="Onodera N."/>
            <person name="Petersen B.L."/>
            <person name="Pils B."/>
            <person name="Prigge M."/>
            <person name="Rensing S.A."/>
            <person name="Riano-Pachon D.M."/>
            <person name="Roberts A.W."/>
            <person name="Sato Y."/>
            <person name="Scheller H.V."/>
            <person name="Schulz B."/>
            <person name="Schulz C."/>
            <person name="Shakirov E.V."/>
            <person name="Shibagaki N."/>
            <person name="Shinohara N."/>
            <person name="Shippen D.E."/>
            <person name="Soerensen I."/>
            <person name="Sotooka R."/>
            <person name="Sugimoto N."/>
            <person name="Sugita M."/>
            <person name="Sumikawa N."/>
            <person name="Tanurdzic M."/>
            <person name="Theissen G."/>
            <person name="Ulvskov P."/>
            <person name="Wakazuki S."/>
            <person name="Weng J.K."/>
            <person name="Willats W.W."/>
            <person name="Wipf D."/>
            <person name="Wolf P.G."/>
            <person name="Yang L."/>
            <person name="Zimmer A.D."/>
            <person name="Zhu Q."/>
            <person name="Mitros T."/>
            <person name="Hellsten U."/>
            <person name="Loque D."/>
            <person name="Otillar R."/>
            <person name="Salamov A."/>
            <person name="Schmutz J."/>
            <person name="Shapiro H."/>
            <person name="Lindquist E."/>
            <person name="Lucas S."/>
            <person name="Rokhsar D."/>
            <person name="Grigoriev I.V."/>
        </authorList>
    </citation>
    <scope>NUCLEOTIDE SEQUENCE [LARGE SCALE GENOMIC DNA]</scope>
</reference>
<dbReference type="SFLD" id="SFLDS00052">
    <property type="entry name" value="Ferric_Reductase_Domain"/>
    <property type="match status" value="1"/>
</dbReference>
<dbReference type="OMA" id="HVDGYYG"/>
<evidence type="ECO:0000256" key="2">
    <source>
        <dbReference type="ARBA" id="ARBA00022692"/>
    </source>
</evidence>
<dbReference type="eggNOG" id="KOG0039">
    <property type="taxonomic scope" value="Eukaryota"/>
</dbReference>
<dbReference type="GO" id="GO:0000293">
    <property type="term" value="F:ferric-chelate reductase activity"/>
    <property type="evidence" value="ECO:0000318"/>
    <property type="project" value="GO_Central"/>
</dbReference>
<feature type="chain" id="PRO_5003122798" description="FAD-binding FR-type domain-containing protein" evidence="7">
    <location>
        <begin position="20"/>
        <end position="756"/>
    </location>
</feature>
<dbReference type="SFLD" id="SFLDG01168">
    <property type="entry name" value="Ferric_reductase_subgroup_(FRE"/>
    <property type="match status" value="1"/>
</dbReference>
<keyword evidence="7" id="KW-0732">Signal</keyword>
<dbReference type="InterPro" id="IPR013130">
    <property type="entry name" value="Fe3_Rdtase_TM_dom"/>
</dbReference>
<evidence type="ECO:0000256" key="1">
    <source>
        <dbReference type="ARBA" id="ARBA00004141"/>
    </source>
</evidence>
<keyword evidence="5 6" id="KW-0472">Membrane</keyword>
<gene>
    <name evidence="9" type="ORF">SELMODRAFT_445683</name>
</gene>
<evidence type="ECO:0000256" key="7">
    <source>
        <dbReference type="SAM" id="SignalP"/>
    </source>
</evidence>
<feature type="transmembrane region" description="Helical" evidence="6">
    <location>
        <begin position="133"/>
        <end position="159"/>
    </location>
</feature>
<dbReference type="Pfam" id="PF08022">
    <property type="entry name" value="FAD_binding_8"/>
    <property type="match status" value="1"/>
</dbReference>
<dbReference type="PROSITE" id="PS51384">
    <property type="entry name" value="FAD_FR"/>
    <property type="match status" value="1"/>
</dbReference>
<dbReference type="InterPro" id="IPR039261">
    <property type="entry name" value="FNR_nucleotide-bd"/>
</dbReference>
<evidence type="ECO:0000259" key="8">
    <source>
        <dbReference type="PROSITE" id="PS51384"/>
    </source>
</evidence>
<dbReference type="PANTHER" id="PTHR11972:SF69">
    <property type="entry name" value="FERRIC REDUCTION OXIDASE 6-RELATED"/>
    <property type="match status" value="1"/>
</dbReference>
<dbReference type="InterPro" id="IPR017927">
    <property type="entry name" value="FAD-bd_FR_type"/>
</dbReference>
<feature type="transmembrane region" description="Helical" evidence="6">
    <location>
        <begin position="222"/>
        <end position="242"/>
    </location>
</feature>
<dbReference type="EMBL" id="GL377624">
    <property type="protein sequence ID" value="EFJ15215.1"/>
    <property type="molecule type" value="Genomic_DNA"/>
</dbReference>
<feature type="domain" description="FAD-binding FR-type" evidence="8">
    <location>
        <begin position="293"/>
        <end position="400"/>
    </location>
</feature>
<sequence length="756" mass="84386">MLRALMWIVFLAWILVLLAFPKIKLGPGSSGTGIVLLLFAAPVLSLALLATIYLEIRIKPVSTTKKSQPAISLWTCPCLVDGLLGVVSAAEVLLIVAFVGYLVWCLTIYVINDSDLVQRFMKFPAIREKFLPWELWTYVIGLRFGFLGLFCLGFLLLPVARGSPLLRLVDIPFEHAVKYHVWLGHLTMAIFTIHGLCYVVVWTVQGRLEELLAWQRIGVANLPGEISLVAGLLLWMTSFGYIRQAFFELFFYTHQLYVVFFVFMAFHIGDLSFCISMAGFFLFMLDRFLRFCQSRRSVDLLVSRVLPCGTIEVALSKPQDLNYNALSFIFLSFPKISFLQWHPFSVSSSPYDARDNMSFLIKPLGSWTDELQKLIKESTNKRNACPVLGVEGPYGHESDYYLKYEALVLVAGGIGVSPFIAILRDILHRYNMKHGNLPKEVTLIWAVKYSKELGIINLVQPEFIFPDYASRLKLTIQAFVTREIQPDIEEATPLPEHILSFAKKPDSKPVSTLVGTYSNLWMGVYIAVSTAGFFLTQTIMEKFFLGPMTVPTEGGSSGGSVSWTVRAAALLLSMTCGVVVFGGLAIALWNWIERSRKGRTSGCQESIIGATGAGDKVGVAGCQQHSLVGPWNTVYGNRPELKEIFAGFAKKWSGINVGVLVCGPSTLQTSVAEECRANNLKFGSVAFHYHSRKNYKCEPSPKYSMHTSSHLLGFESLASEARVHIQHRPIHDEQLCCSVLLDHRVGLTKQVDEHVS</sequence>
<dbReference type="GO" id="GO:0005886">
    <property type="term" value="C:plasma membrane"/>
    <property type="evidence" value="ECO:0000318"/>
    <property type="project" value="GO_Central"/>
</dbReference>
<dbReference type="Proteomes" id="UP000001514">
    <property type="component" value="Unassembled WGS sequence"/>
</dbReference>
<feature type="transmembrane region" description="Helical" evidence="6">
    <location>
        <begin position="321"/>
        <end position="341"/>
    </location>
</feature>
<evidence type="ECO:0000313" key="9">
    <source>
        <dbReference type="EMBL" id="EFJ15215.1"/>
    </source>
</evidence>
<keyword evidence="10" id="KW-1185">Reference proteome</keyword>
<dbReference type="SUPFAM" id="SSF63380">
    <property type="entry name" value="Riboflavin synthase domain-like"/>
    <property type="match status" value="1"/>
</dbReference>
<dbReference type="InParanoid" id="D8SKF0"/>
<dbReference type="Gramene" id="EFJ15215">
    <property type="protein sequence ID" value="EFJ15215"/>
    <property type="gene ID" value="SELMODRAFT_445683"/>
</dbReference>
<feature type="transmembrane region" description="Helical" evidence="6">
    <location>
        <begin position="254"/>
        <end position="285"/>
    </location>
</feature>
<evidence type="ECO:0000256" key="3">
    <source>
        <dbReference type="ARBA" id="ARBA00022989"/>
    </source>
</evidence>
<dbReference type="InterPro" id="IPR017938">
    <property type="entry name" value="Riboflavin_synthase-like_b-brl"/>
</dbReference>
<dbReference type="Pfam" id="PF08030">
    <property type="entry name" value="NAD_binding_6"/>
    <property type="match status" value="1"/>
</dbReference>
<feature type="transmembrane region" description="Helical" evidence="6">
    <location>
        <begin position="406"/>
        <end position="423"/>
    </location>
</feature>
<dbReference type="InterPro" id="IPR050369">
    <property type="entry name" value="RBOH/FRE"/>
</dbReference>
<feature type="transmembrane region" description="Helical" evidence="6">
    <location>
        <begin position="179"/>
        <end position="201"/>
    </location>
</feature>
<keyword evidence="3 6" id="KW-1133">Transmembrane helix</keyword>
<name>D8SKF0_SELML</name>
<feature type="transmembrane region" description="Helical" evidence="6">
    <location>
        <begin position="567"/>
        <end position="592"/>
    </location>
</feature>
<dbReference type="HOGENOM" id="CLU_014777_1_0_1"/>
<dbReference type="AlphaFoldDB" id="D8SKF0"/>
<dbReference type="Gene3D" id="3.40.50.80">
    <property type="entry name" value="Nucleotide-binding domain of ferredoxin-NADP reductase (FNR) module"/>
    <property type="match status" value="2"/>
</dbReference>
<protein>
    <recommendedName>
        <fullName evidence="8">FAD-binding FR-type domain-containing protein</fullName>
    </recommendedName>
</protein>
<feature type="transmembrane region" description="Helical" evidence="6">
    <location>
        <begin position="92"/>
        <end position="112"/>
    </location>
</feature>
<proteinExistence type="predicted"/>
<keyword evidence="2 6" id="KW-0812">Transmembrane</keyword>
<feature type="signal peptide" evidence="7">
    <location>
        <begin position="1"/>
        <end position="19"/>
    </location>
</feature>
<dbReference type="CDD" id="cd06186">
    <property type="entry name" value="NOX_Duox_like_FAD_NADP"/>
    <property type="match status" value="1"/>
</dbReference>
<comment type="subcellular location">
    <subcellularLocation>
        <location evidence="1">Membrane</location>
        <topology evidence="1">Multi-pass membrane protein</topology>
    </subcellularLocation>
</comment>
<dbReference type="SUPFAM" id="SSF52343">
    <property type="entry name" value="Ferredoxin reductase-like, C-terminal NADP-linked domain"/>
    <property type="match status" value="1"/>
</dbReference>
<dbReference type="Pfam" id="PF01794">
    <property type="entry name" value="Ferric_reduct"/>
    <property type="match status" value="1"/>
</dbReference>
<dbReference type="PANTHER" id="PTHR11972">
    <property type="entry name" value="NADPH OXIDASE"/>
    <property type="match status" value="1"/>
</dbReference>
<evidence type="ECO:0000256" key="6">
    <source>
        <dbReference type="SAM" id="Phobius"/>
    </source>
</evidence>
<feature type="transmembrane region" description="Helical" evidence="6">
    <location>
        <begin position="520"/>
        <end position="540"/>
    </location>
</feature>
<dbReference type="KEGG" id="smo:SELMODRAFT_445683"/>